<dbReference type="AlphaFoldDB" id="F4WDC4"/>
<dbReference type="Proteomes" id="UP000007755">
    <property type="component" value="Unassembled WGS sequence"/>
</dbReference>
<sequence length="282" mass="32656">MTSDVQKIVTYALHSPISMRLFYPSEHSSMKSLRYTRIKNEKEQLNFDSLLQSRCLRDTNLELVLLETKEKYAARPYGEQSATNADGPGTVSAAFVRLCNRVAEKAMPRCVALGHTRPIICLTSKHYRAARDCATCQQRRDAPTCWDVLENLDARRMKSSSGRRRREEEEEEEEEEKKKNGDRWVVVEGRRGATCTSSLARKRERESIDFKPVPYISCNDKKQIEDAPKLNLLLIVTITLLNVRVKRILQKCYFEYWIYNAINVEMLSAIDIMMKSNKNLHI</sequence>
<organism evidence="3">
    <name type="scientific">Acromyrmex echinatior</name>
    <name type="common">Panamanian leafcutter ant</name>
    <name type="synonym">Acromyrmex octospinosus echinatior</name>
    <dbReference type="NCBI Taxonomy" id="103372"/>
    <lineage>
        <taxon>Eukaryota</taxon>
        <taxon>Metazoa</taxon>
        <taxon>Ecdysozoa</taxon>
        <taxon>Arthropoda</taxon>
        <taxon>Hexapoda</taxon>
        <taxon>Insecta</taxon>
        <taxon>Pterygota</taxon>
        <taxon>Neoptera</taxon>
        <taxon>Endopterygota</taxon>
        <taxon>Hymenoptera</taxon>
        <taxon>Apocrita</taxon>
        <taxon>Aculeata</taxon>
        <taxon>Formicoidea</taxon>
        <taxon>Formicidae</taxon>
        <taxon>Myrmicinae</taxon>
        <taxon>Acromyrmex</taxon>
    </lineage>
</organism>
<proteinExistence type="predicted"/>
<accession>F4WDC4</accession>
<dbReference type="EMBL" id="GL888087">
    <property type="protein sequence ID" value="EGI67704.1"/>
    <property type="molecule type" value="Genomic_DNA"/>
</dbReference>
<dbReference type="InParanoid" id="F4WDC4"/>
<evidence type="ECO:0000313" key="3">
    <source>
        <dbReference type="Proteomes" id="UP000007755"/>
    </source>
</evidence>
<name>F4WDC4_ACREC</name>
<gene>
    <name evidence="2" type="ORF">G5I_03577</name>
</gene>
<protein>
    <submittedName>
        <fullName evidence="2">Uncharacterized protein</fullName>
    </submittedName>
</protein>
<reference evidence="2" key="1">
    <citation type="submission" date="2011-02" db="EMBL/GenBank/DDBJ databases">
        <title>The genome of the leaf-cutting ant Acromyrmex echinatior suggests key adaptations to social evolution and fungus farming.</title>
        <authorList>
            <person name="Nygaard S."/>
            <person name="Zhang G."/>
        </authorList>
    </citation>
    <scope>NUCLEOTIDE SEQUENCE</scope>
</reference>
<evidence type="ECO:0000256" key="1">
    <source>
        <dbReference type="SAM" id="MobiDB-lite"/>
    </source>
</evidence>
<keyword evidence="3" id="KW-1185">Reference proteome</keyword>
<feature type="region of interest" description="Disordered" evidence="1">
    <location>
        <begin position="157"/>
        <end position="180"/>
    </location>
</feature>
<evidence type="ECO:0000313" key="2">
    <source>
        <dbReference type="EMBL" id="EGI67704.1"/>
    </source>
</evidence>